<dbReference type="PANTHER" id="PTHR42879">
    <property type="entry name" value="3-OXOACYL-(ACYL-CARRIER-PROTEIN) REDUCTASE"/>
    <property type="match status" value="1"/>
</dbReference>
<dbReference type="Proteomes" id="UP001595444">
    <property type="component" value="Unassembled WGS sequence"/>
</dbReference>
<name>A0ABV7D7W3_9PROT</name>
<evidence type="ECO:0000313" key="6">
    <source>
        <dbReference type="Proteomes" id="UP001595444"/>
    </source>
</evidence>
<accession>A0ABV7D7W3</accession>
<dbReference type="PRINTS" id="PR00080">
    <property type="entry name" value="SDRFAMILY"/>
</dbReference>
<keyword evidence="2 5" id="KW-0560">Oxidoreductase</keyword>
<dbReference type="Pfam" id="PF00106">
    <property type="entry name" value="adh_short"/>
    <property type="match status" value="1"/>
</dbReference>
<dbReference type="InterPro" id="IPR057326">
    <property type="entry name" value="KR_dom"/>
</dbReference>
<proteinExistence type="inferred from homology"/>
<dbReference type="NCBIfam" id="NF009466">
    <property type="entry name" value="PRK12826.1-2"/>
    <property type="match status" value="1"/>
</dbReference>
<dbReference type="Gene3D" id="3.40.50.720">
    <property type="entry name" value="NAD(P)-binding Rossmann-like Domain"/>
    <property type="match status" value="1"/>
</dbReference>
<organism evidence="5 6">
    <name type="scientific">Kordiimonas pumila</name>
    <dbReference type="NCBI Taxonomy" id="2161677"/>
    <lineage>
        <taxon>Bacteria</taxon>
        <taxon>Pseudomonadati</taxon>
        <taxon>Pseudomonadota</taxon>
        <taxon>Alphaproteobacteria</taxon>
        <taxon>Kordiimonadales</taxon>
        <taxon>Kordiimonadaceae</taxon>
        <taxon>Kordiimonas</taxon>
    </lineage>
</organism>
<reference evidence="6" key="1">
    <citation type="journal article" date="2019" name="Int. J. Syst. Evol. Microbiol.">
        <title>The Global Catalogue of Microorganisms (GCM) 10K type strain sequencing project: providing services to taxonomists for standard genome sequencing and annotation.</title>
        <authorList>
            <consortium name="The Broad Institute Genomics Platform"/>
            <consortium name="The Broad Institute Genome Sequencing Center for Infectious Disease"/>
            <person name="Wu L."/>
            <person name="Ma J."/>
        </authorList>
    </citation>
    <scope>NUCLEOTIDE SEQUENCE [LARGE SCALE GENOMIC DNA]</scope>
    <source>
        <strain evidence="6">KCTC 62164</strain>
    </source>
</reference>
<dbReference type="PRINTS" id="PR00081">
    <property type="entry name" value="GDHRDH"/>
</dbReference>
<gene>
    <name evidence="5" type="primary">phbB</name>
    <name evidence="5" type="ORF">ACFOKA_13935</name>
</gene>
<dbReference type="PANTHER" id="PTHR42879:SF2">
    <property type="entry name" value="3-OXOACYL-[ACYL-CARRIER-PROTEIN] REDUCTASE FABG"/>
    <property type="match status" value="1"/>
</dbReference>
<dbReference type="EC" id="1.1.1.36" evidence="5"/>
<dbReference type="RefSeq" id="WP_194213305.1">
    <property type="nucleotide sequence ID" value="NZ_CP061205.1"/>
</dbReference>
<dbReference type="PROSITE" id="PS00061">
    <property type="entry name" value="ADH_SHORT"/>
    <property type="match status" value="1"/>
</dbReference>
<dbReference type="EMBL" id="JBHRSL010000010">
    <property type="protein sequence ID" value="MFC3053011.1"/>
    <property type="molecule type" value="Genomic_DNA"/>
</dbReference>
<dbReference type="NCBIfam" id="TIGR01829">
    <property type="entry name" value="AcAcCoA_reduct"/>
    <property type="match status" value="1"/>
</dbReference>
<dbReference type="GO" id="GO:0018454">
    <property type="term" value="F:acetoacetyl-CoA reductase activity"/>
    <property type="evidence" value="ECO:0007669"/>
    <property type="project" value="UniProtKB-EC"/>
</dbReference>
<dbReference type="InterPro" id="IPR002347">
    <property type="entry name" value="SDR_fam"/>
</dbReference>
<comment type="similarity">
    <text evidence="1 3">Belongs to the short-chain dehydrogenases/reductases (SDR) family.</text>
</comment>
<dbReference type="InterPro" id="IPR020904">
    <property type="entry name" value="Sc_DH/Rdtase_CS"/>
</dbReference>
<evidence type="ECO:0000313" key="5">
    <source>
        <dbReference type="EMBL" id="MFC3053011.1"/>
    </source>
</evidence>
<comment type="caution">
    <text evidence="5">The sequence shown here is derived from an EMBL/GenBank/DDBJ whole genome shotgun (WGS) entry which is preliminary data.</text>
</comment>
<protein>
    <submittedName>
        <fullName evidence="5">Acetoacetyl-CoA reductase</fullName>
        <ecNumber evidence="5">1.1.1.36</ecNumber>
    </submittedName>
</protein>
<evidence type="ECO:0000259" key="4">
    <source>
        <dbReference type="SMART" id="SM00822"/>
    </source>
</evidence>
<evidence type="ECO:0000256" key="3">
    <source>
        <dbReference type="RuleBase" id="RU000363"/>
    </source>
</evidence>
<sequence length="245" mass="26331">MATYEKPYTAIVTGGTRGIGRGICELLAQKGYNVVAGYGGNESVADQFREETGIPAYKWDVADFDACEKAVAEIKEKHGLITVLVNNAGITRDGTLKRMNRSMWDDVISTNLTSVFNMSKVLWQDMLDAHFGRIVNISSINGQGGQYGQVNYCAAKAGVIGMTKAMAQEGAKFNVTVNAVAPGYVATDMVAAVPQNVLDKIIANIPIGRLGNPLEIANAVWFLVRADSEFVNGSTISINGGQHMY</sequence>
<dbReference type="InterPro" id="IPR036291">
    <property type="entry name" value="NAD(P)-bd_dom_sf"/>
</dbReference>
<dbReference type="InterPro" id="IPR050259">
    <property type="entry name" value="SDR"/>
</dbReference>
<dbReference type="SUPFAM" id="SSF51735">
    <property type="entry name" value="NAD(P)-binding Rossmann-fold domains"/>
    <property type="match status" value="1"/>
</dbReference>
<keyword evidence="6" id="KW-1185">Reference proteome</keyword>
<dbReference type="NCBIfam" id="NF009464">
    <property type="entry name" value="PRK12824.1"/>
    <property type="match status" value="1"/>
</dbReference>
<dbReference type="SMART" id="SM00822">
    <property type="entry name" value="PKS_KR"/>
    <property type="match status" value="1"/>
</dbReference>
<feature type="domain" description="Ketoreductase" evidence="4">
    <location>
        <begin position="8"/>
        <end position="183"/>
    </location>
</feature>
<dbReference type="InterPro" id="IPR011283">
    <property type="entry name" value="Acetoacetyl-CoA_reductase"/>
</dbReference>
<evidence type="ECO:0000256" key="2">
    <source>
        <dbReference type="ARBA" id="ARBA00023002"/>
    </source>
</evidence>
<evidence type="ECO:0000256" key="1">
    <source>
        <dbReference type="ARBA" id="ARBA00006484"/>
    </source>
</evidence>